<dbReference type="InterPro" id="IPR036185">
    <property type="entry name" value="DNA_heli_DnaB-like_N_sf"/>
</dbReference>
<keyword evidence="6 13" id="KW-0347">Helicase</keyword>
<dbReference type="GO" id="GO:0016787">
    <property type="term" value="F:hydrolase activity"/>
    <property type="evidence" value="ECO:0007669"/>
    <property type="project" value="UniProtKB-KW"/>
</dbReference>
<dbReference type="InterPro" id="IPR016136">
    <property type="entry name" value="DNA_helicase_N/primase_C"/>
</dbReference>
<evidence type="ECO:0000313" key="13">
    <source>
        <dbReference type="EMBL" id="MDM8326290.1"/>
    </source>
</evidence>
<keyword evidence="3" id="KW-0235">DNA replication</keyword>
<evidence type="ECO:0000256" key="7">
    <source>
        <dbReference type="ARBA" id="ARBA00022840"/>
    </source>
</evidence>
<dbReference type="PANTHER" id="PTHR30153">
    <property type="entry name" value="REPLICATIVE DNA HELICASE DNAB"/>
    <property type="match status" value="1"/>
</dbReference>
<evidence type="ECO:0000256" key="5">
    <source>
        <dbReference type="ARBA" id="ARBA00022801"/>
    </source>
</evidence>
<dbReference type="PANTHER" id="PTHR30153:SF2">
    <property type="entry name" value="REPLICATIVE DNA HELICASE"/>
    <property type="match status" value="1"/>
</dbReference>
<organism evidence="13 14">
    <name type="scientific">Bacteroides gallinaceum</name>
    <dbReference type="NCBI Taxonomy" id="1462571"/>
    <lineage>
        <taxon>Bacteria</taxon>
        <taxon>Pseudomonadati</taxon>
        <taxon>Bacteroidota</taxon>
        <taxon>Bacteroidia</taxon>
        <taxon>Bacteroidales</taxon>
        <taxon>Bacteroidaceae</taxon>
        <taxon>Bacteroides</taxon>
    </lineage>
</organism>
<dbReference type="SUPFAM" id="SSF48024">
    <property type="entry name" value="N-terminal domain of DnaB helicase"/>
    <property type="match status" value="1"/>
</dbReference>
<dbReference type="InterPro" id="IPR007694">
    <property type="entry name" value="DNA_helicase_DnaB-like_C"/>
</dbReference>
<keyword evidence="8" id="KW-0238">DNA-binding</keyword>
<evidence type="ECO:0000256" key="4">
    <source>
        <dbReference type="ARBA" id="ARBA00022741"/>
    </source>
</evidence>
<keyword evidence="4" id="KW-0547">Nucleotide-binding</keyword>
<accession>A0ABT7VKS0</accession>
<keyword evidence="9" id="KW-0413">Isomerase</keyword>
<keyword evidence="14" id="KW-1185">Reference proteome</keyword>
<dbReference type="RefSeq" id="WP_289561179.1">
    <property type="nucleotide sequence ID" value="NZ_JAUDCP010000058.1"/>
</dbReference>
<dbReference type="Gene3D" id="3.40.50.300">
    <property type="entry name" value="P-loop containing nucleotide triphosphate hydrolases"/>
    <property type="match status" value="1"/>
</dbReference>
<dbReference type="Pfam" id="PF03796">
    <property type="entry name" value="DnaB_C"/>
    <property type="match status" value="1"/>
</dbReference>
<evidence type="ECO:0000259" key="12">
    <source>
        <dbReference type="PROSITE" id="PS51199"/>
    </source>
</evidence>
<evidence type="ECO:0000256" key="8">
    <source>
        <dbReference type="ARBA" id="ARBA00023125"/>
    </source>
</evidence>
<dbReference type="SUPFAM" id="SSF52540">
    <property type="entry name" value="P-loop containing nucleoside triphosphate hydrolases"/>
    <property type="match status" value="1"/>
</dbReference>
<dbReference type="InterPro" id="IPR027417">
    <property type="entry name" value="P-loop_NTPase"/>
</dbReference>
<evidence type="ECO:0000256" key="3">
    <source>
        <dbReference type="ARBA" id="ARBA00022705"/>
    </source>
</evidence>
<dbReference type="EC" id="5.6.2.3" evidence="10"/>
<dbReference type="CDD" id="cd00984">
    <property type="entry name" value="DnaB_C"/>
    <property type="match status" value="1"/>
</dbReference>
<sequence length="421" mass="47054">MIYNEEIEEAVLGALLIDTAVAGEVLGGLNPDMFYIEKHRLIYEAVVSAFNANKPIDILVVTEELRQLGTLERAGGPLGVVTVTRTMLSSAHIQRHCLILYEYYVRRELWKILSAEIAGCEDMTVDVLEQVIRLQKELDLLLNRSPLESHLKRVDEVMELTMERIRRRVSGSRQGVTGIPTGIPKLDEITGGWQPGNLILTAARPGMGKTQLDLRFATTAAKEGYTVLFFTLEMMNVEVGERMLLVDSGIDYRPVKRGIVSESDMACLDLALKRVGGLPLYIDDTPYISIDQLCCIAKGMKAKRGVDLVIVDYLQLLGVVAKHGRTREQEVSECTRKLKSLARMLDCPVIVSSQLNRQVESSYDHRPELRHLRESGAIEQDADLVLMLWCPDNGGSPRRELIVAKNRHGEITQGKEGIEFG</sequence>
<gene>
    <name evidence="13" type="ORF">QUW60_13825</name>
</gene>
<dbReference type="InterPro" id="IPR007693">
    <property type="entry name" value="DNA_helicase_DnaB-like_N"/>
</dbReference>
<comment type="caution">
    <text evidence="13">The sequence shown here is derived from an EMBL/GenBank/DDBJ whole genome shotgun (WGS) entry which is preliminary data.</text>
</comment>
<comment type="similarity">
    <text evidence="1">Belongs to the helicase family. DnaB subfamily.</text>
</comment>
<feature type="domain" description="SF4 helicase" evidence="12">
    <location>
        <begin position="172"/>
        <end position="421"/>
    </location>
</feature>
<keyword evidence="5 13" id="KW-0378">Hydrolase</keyword>
<evidence type="ECO:0000256" key="6">
    <source>
        <dbReference type="ARBA" id="ARBA00022806"/>
    </source>
</evidence>
<dbReference type="EMBL" id="JAUDEN010000036">
    <property type="protein sequence ID" value="MDM8326290.1"/>
    <property type="molecule type" value="Genomic_DNA"/>
</dbReference>
<keyword evidence="7" id="KW-0067">ATP-binding</keyword>
<evidence type="ECO:0000256" key="10">
    <source>
        <dbReference type="ARBA" id="ARBA00044969"/>
    </source>
</evidence>
<evidence type="ECO:0000256" key="11">
    <source>
        <dbReference type="ARBA" id="ARBA00048954"/>
    </source>
</evidence>
<evidence type="ECO:0000313" key="14">
    <source>
        <dbReference type="Proteomes" id="UP001169458"/>
    </source>
</evidence>
<reference evidence="14" key="1">
    <citation type="submission" date="2023-07" db="EMBL/GenBank/DDBJ databases">
        <title>Identification and characterization of horizontal gene transfer across gut microbiota members of farm animals based on homology search.</title>
        <authorList>
            <person name="Schwarzerova J."/>
            <person name="Nykrynova M."/>
            <person name="Jureckova K."/>
            <person name="Cejkova D."/>
            <person name="Rychlik I."/>
        </authorList>
    </citation>
    <scope>NUCLEOTIDE SEQUENCE [LARGE SCALE GENOMIC DNA]</scope>
    <source>
        <strain evidence="14">109_WCHN</strain>
    </source>
</reference>
<dbReference type="GO" id="GO:0003678">
    <property type="term" value="F:DNA helicase activity"/>
    <property type="evidence" value="ECO:0007669"/>
    <property type="project" value="UniProtKB-EC"/>
</dbReference>
<evidence type="ECO:0000256" key="2">
    <source>
        <dbReference type="ARBA" id="ARBA00022515"/>
    </source>
</evidence>
<dbReference type="Pfam" id="PF00772">
    <property type="entry name" value="DnaB"/>
    <property type="match status" value="1"/>
</dbReference>
<evidence type="ECO:0000256" key="1">
    <source>
        <dbReference type="ARBA" id="ARBA00008428"/>
    </source>
</evidence>
<keyword evidence="2" id="KW-0639">Primosome</keyword>
<comment type="catalytic activity">
    <reaction evidence="11">
        <text>ATP + H2O = ADP + phosphate + H(+)</text>
        <dbReference type="Rhea" id="RHEA:13065"/>
        <dbReference type="ChEBI" id="CHEBI:15377"/>
        <dbReference type="ChEBI" id="CHEBI:15378"/>
        <dbReference type="ChEBI" id="CHEBI:30616"/>
        <dbReference type="ChEBI" id="CHEBI:43474"/>
        <dbReference type="ChEBI" id="CHEBI:456216"/>
        <dbReference type="EC" id="5.6.2.3"/>
    </reaction>
</comment>
<dbReference type="Gene3D" id="1.10.860.10">
    <property type="entry name" value="DNAb Helicase, Chain A"/>
    <property type="match status" value="1"/>
</dbReference>
<dbReference type="PROSITE" id="PS51199">
    <property type="entry name" value="SF4_HELICASE"/>
    <property type="match status" value="1"/>
</dbReference>
<protein>
    <recommendedName>
        <fullName evidence="10">DNA 5'-3' helicase</fullName>
        <ecNumber evidence="10">5.6.2.3</ecNumber>
    </recommendedName>
</protein>
<evidence type="ECO:0000256" key="9">
    <source>
        <dbReference type="ARBA" id="ARBA00023235"/>
    </source>
</evidence>
<proteinExistence type="inferred from homology"/>
<dbReference type="Proteomes" id="UP001169458">
    <property type="component" value="Unassembled WGS sequence"/>
</dbReference>
<name>A0ABT7VKS0_9BACE</name>